<feature type="compositionally biased region" description="Polar residues" evidence="1">
    <location>
        <begin position="356"/>
        <end position="370"/>
    </location>
</feature>
<feature type="region of interest" description="Disordered" evidence="1">
    <location>
        <begin position="1"/>
        <end position="141"/>
    </location>
</feature>
<sequence length="480" mass="52577">MSARTPFIPSNPRPDSRIAHAKDDSVASASKEAQFPPDFGNPLHGDMHKLPSLQLSSNKNAVSVENESSSSSNNTHKPLNLNGLFKKPTPGSGLNLSGRRSNSIQLEKSNSANDPSTLSTPAKGRSIRRDQASTPSVLAPKPVNAVSASELLSSNSFKAPSLPASSVTSLHVASEAHIPITDEENPHPPHQYKFGNAPPQRVLLNDDSNTRPLSMAGFMPKHAHRDRDRASKKRGRADLEPDDDIRDPEMMYSVKRYKATDAPVPIGMDSEYMEEDIDCPRPPFSPQPVSSPIERAASRQSRHGTLDHYQPHTSSSGYHPSPTQGFQPHQHQQSLQRMLDDPVTRSGNGGDRHNRMSTGPPSLSNGSNASVEGVRGSDALDKLLGCQADIYVEDHIEKYEKLTAKWRDCPMDEWRKGADEIMAKYMKIMDFVKEHMSTKLKLFASFDEKVEAHNIVLGERAKVLDGAKAKLVSQGGNLIG</sequence>
<gene>
    <name evidence="2" type="ORF">GYMLUDRAFT_259312</name>
</gene>
<reference evidence="2 3" key="1">
    <citation type="submission" date="2014-04" db="EMBL/GenBank/DDBJ databases">
        <title>Evolutionary Origins and Diversification of the Mycorrhizal Mutualists.</title>
        <authorList>
            <consortium name="DOE Joint Genome Institute"/>
            <consortium name="Mycorrhizal Genomics Consortium"/>
            <person name="Kohler A."/>
            <person name="Kuo A."/>
            <person name="Nagy L.G."/>
            <person name="Floudas D."/>
            <person name="Copeland A."/>
            <person name="Barry K.W."/>
            <person name="Cichocki N."/>
            <person name="Veneault-Fourrey C."/>
            <person name="LaButti K."/>
            <person name="Lindquist E.A."/>
            <person name="Lipzen A."/>
            <person name="Lundell T."/>
            <person name="Morin E."/>
            <person name="Murat C."/>
            <person name="Riley R."/>
            <person name="Ohm R."/>
            <person name="Sun H."/>
            <person name="Tunlid A."/>
            <person name="Henrissat B."/>
            <person name="Grigoriev I.V."/>
            <person name="Hibbett D.S."/>
            <person name="Martin F."/>
        </authorList>
    </citation>
    <scope>NUCLEOTIDE SEQUENCE [LARGE SCALE GENOMIC DNA]</scope>
    <source>
        <strain evidence="2 3">FD-317 M1</strain>
    </source>
</reference>
<keyword evidence="3" id="KW-1185">Reference proteome</keyword>
<feature type="compositionally biased region" description="Polar residues" evidence="1">
    <location>
        <begin position="311"/>
        <end position="336"/>
    </location>
</feature>
<dbReference type="Proteomes" id="UP000053593">
    <property type="component" value="Unassembled WGS sequence"/>
</dbReference>
<accession>A0A0D0CVB7</accession>
<dbReference type="HOGENOM" id="CLU_586653_0_0_1"/>
<feature type="compositionally biased region" description="Low complexity" evidence="1">
    <location>
        <begin position="56"/>
        <end position="74"/>
    </location>
</feature>
<dbReference type="AlphaFoldDB" id="A0A0D0CVB7"/>
<name>A0A0D0CVB7_9AGAR</name>
<feature type="compositionally biased region" description="Polar residues" evidence="1">
    <location>
        <begin position="92"/>
        <end position="120"/>
    </location>
</feature>
<feature type="region of interest" description="Disordered" evidence="1">
    <location>
        <begin position="204"/>
        <end position="246"/>
    </location>
</feature>
<dbReference type="OrthoDB" id="3261714at2759"/>
<evidence type="ECO:0000313" key="2">
    <source>
        <dbReference type="EMBL" id="KIK63587.1"/>
    </source>
</evidence>
<feature type="region of interest" description="Disordered" evidence="1">
    <location>
        <begin position="274"/>
        <end position="373"/>
    </location>
</feature>
<proteinExistence type="predicted"/>
<evidence type="ECO:0000256" key="1">
    <source>
        <dbReference type="SAM" id="MobiDB-lite"/>
    </source>
</evidence>
<organism evidence="2 3">
    <name type="scientific">Collybiopsis luxurians FD-317 M1</name>
    <dbReference type="NCBI Taxonomy" id="944289"/>
    <lineage>
        <taxon>Eukaryota</taxon>
        <taxon>Fungi</taxon>
        <taxon>Dikarya</taxon>
        <taxon>Basidiomycota</taxon>
        <taxon>Agaricomycotina</taxon>
        <taxon>Agaricomycetes</taxon>
        <taxon>Agaricomycetidae</taxon>
        <taxon>Agaricales</taxon>
        <taxon>Marasmiineae</taxon>
        <taxon>Omphalotaceae</taxon>
        <taxon>Collybiopsis</taxon>
        <taxon>Collybiopsis luxurians</taxon>
    </lineage>
</organism>
<dbReference type="EMBL" id="KN834763">
    <property type="protein sequence ID" value="KIK63587.1"/>
    <property type="molecule type" value="Genomic_DNA"/>
</dbReference>
<protein>
    <submittedName>
        <fullName evidence="2">Unplaced genomic scaffold GYMLUscaffold_15, whole genome shotgun sequence</fullName>
    </submittedName>
</protein>
<evidence type="ECO:0000313" key="3">
    <source>
        <dbReference type="Proteomes" id="UP000053593"/>
    </source>
</evidence>
<feature type="compositionally biased region" description="Basic and acidic residues" evidence="1">
    <location>
        <begin position="14"/>
        <end position="25"/>
    </location>
</feature>